<evidence type="ECO:0000313" key="4">
    <source>
        <dbReference type="Proteomes" id="UP001597118"/>
    </source>
</evidence>
<keyword evidence="1" id="KW-0472">Membrane</keyword>
<protein>
    <submittedName>
        <fullName evidence="3">AsmA family protein</fullName>
    </submittedName>
</protein>
<dbReference type="Proteomes" id="UP001597118">
    <property type="component" value="Unassembled WGS sequence"/>
</dbReference>
<sequence length="1033" mass="115205">MKKEFLIKFAKITGVVLASFVALLAILPFFFANTINTKVKEWANENIDAKVAFSDISLSFFKHFPYLTVTIYDVDINGSAPFKEETLLKTKELSLGVNVASVFAETLSINKFYLDHALINIQTDSLGIANYNIYKSDTTQTPEQETSSETSLKIDLIQINNSHLVYNDRSLPMLIDAKGFNYKGKGNLAESVFALATHAQIDSLNFNYDGHNYLIDKQIDAKLLTQVNTSSLAFVFERNDLKINKLPITFTGKFAFINNGYDINFKVNSKQSQLEQLLSVLPPEYVKWASQTKLSGITDIEMSLIGQYIAEENKMPDFSLNLNIDNGQIAYQNAKTPLSNLILRSHVTLPNCAPEKIKLQLDTLSFNLEKDYFAANLSLDGLEPSSIKAKALANIDLEKFNDALGIDNINFKGKFNLDFIVDGKYAKGIKRSGVRKVDTVITSIPVFNLNAELQNGYLKFKDLPEAVQNVSFKINASTKDSLLSNVKIGLTELNMNVLDNYLKGHLTISDFNRFLVKGEVKSRFDLADIPKFYPLDSVIIKGKLLIDAFVDGNYLPAKRIFPVTNTQVAIKDGYIKVLAYPIPVENISIVTRVSSSKGSFKDLKVEVLPIKFQIAGKPFELKANLHNFDNVNYRINSKGEIDLGAIYKIFAVKGYDVNGFIKTNFNLQGSQKDALAGNFDKLRNNGFLEIDNIRINTDLFPKDFYIHTGRFAFFKEKMLFKTFTGSYGDSKFTVNGHLENVVNYIVNSRSTLSGKFDLNSKYINANEFMAYADNSTSNTSTSAATGVILVPQDLSIDFSAKVDKVKYDDLIINNFSGKVATDKGAVTLQETSFDLAGTKVSMDANYNPINPKRANFEYAIKAENFDIQRAYHEVALFREMASSAKSAYGIVSLDYKLAGALDQNMSPVLKSIVGEGTLSLEKIKFKGFKLMDGIASKTSHGELKDPEVNKVVIKSNIKNNIMTIERTKMKIAGFRPRFEGQVSLDGKLNMGFRLGLPPLGIIGIPIKVTGTQENPIIKVGRQSKEDELEEEKE</sequence>
<accession>A0ABW4I878</accession>
<keyword evidence="1" id="KW-0812">Transmembrane</keyword>
<dbReference type="InterPro" id="IPR007844">
    <property type="entry name" value="AsmA"/>
</dbReference>
<keyword evidence="4" id="KW-1185">Reference proteome</keyword>
<dbReference type="EMBL" id="JBHUDG010000002">
    <property type="protein sequence ID" value="MFD1628448.1"/>
    <property type="molecule type" value="Genomic_DNA"/>
</dbReference>
<proteinExistence type="predicted"/>
<dbReference type="RefSeq" id="WP_379660837.1">
    <property type="nucleotide sequence ID" value="NZ_JBHUDG010000002.1"/>
</dbReference>
<comment type="caution">
    <text evidence="3">The sequence shown here is derived from an EMBL/GenBank/DDBJ whole genome shotgun (WGS) entry which is preliminary data.</text>
</comment>
<keyword evidence="1" id="KW-1133">Transmembrane helix</keyword>
<evidence type="ECO:0000313" key="3">
    <source>
        <dbReference type="EMBL" id="MFD1628448.1"/>
    </source>
</evidence>
<dbReference type="PANTHER" id="PTHR30441">
    <property type="entry name" value="DUF748 DOMAIN-CONTAINING PROTEIN"/>
    <property type="match status" value="1"/>
</dbReference>
<name>A0ABW4I878_9SPHI</name>
<evidence type="ECO:0000256" key="1">
    <source>
        <dbReference type="SAM" id="Phobius"/>
    </source>
</evidence>
<dbReference type="Pfam" id="PF05170">
    <property type="entry name" value="AsmA"/>
    <property type="match status" value="1"/>
</dbReference>
<evidence type="ECO:0000259" key="2">
    <source>
        <dbReference type="Pfam" id="PF05170"/>
    </source>
</evidence>
<dbReference type="PANTHER" id="PTHR30441:SF8">
    <property type="entry name" value="DUF748 DOMAIN-CONTAINING PROTEIN"/>
    <property type="match status" value="1"/>
</dbReference>
<feature type="domain" description="AsmA" evidence="2">
    <location>
        <begin position="8"/>
        <end position="173"/>
    </location>
</feature>
<dbReference type="InterPro" id="IPR052894">
    <property type="entry name" value="AsmA-related"/>
</dbReference>
<gene>
    <name evidence="3" type="ORF">ACFSAH_01090</name>
</gene>
<feature type="transmembrane region" description="Helical" evidence="1">
    <location>
        <begin position="12"/>
        <end position="31"/>
    </location>
</feature>
<reference evidence="4" key="1">
    <citation type="journal article" date="2019" name="Int. J. Syst. Evol. Microbiol.">
        <title>The Global Catalogue of Microorganisms (GCM) 10K type strain sequencing project: providing services to taxonomists for standard genome sequencing and annotation.</title>
        <authorList>
            <consortium name="The Broad Institute Genomics Platform"/>
            <consortium name="The Broad Institute Genome Sequencing Center for Infectious Disease"/>
            <person name="Wu L."/>
            <person name="Ma J."/>
        </authorList>
    </citation>
    <scope>NUCLEOTIDE SEQUENCE [LARGE SCALE GENOMIC DNA]</scope>
    <source>
        <strain evidence="4">CCUG 53762</strain>
    </source>
</reference>
<organism evidence="3 4">
    <name type="scientific">Pseudopedobacter beijingensis</name>
    <dbReference type="NCBI Taxonomy" id="1207056"/>
    <lineage>
        <taxon>Bacteria</taxon>
        <taxon>Pseudomonadati</taxon>
        <taxon>Bacteroidota</taxon>
        <taxon>Sphingobacteriia</taxon>
        <taxon>Sphingobacteriales</taxon>
        <taxon>Sphingobacteriaceae</taxon>
        <taxon>Pseudopedobacter</taxon>
    </lineage>
</organism>